<evidence type="ECO:0000256" key="5">
    <source>
        <dbReference type="ARBA" id="ARBA00023002"/>
    </source>
</evidence>
<dbReference type="InterPro" id="IPR011051">
    <property type="entry name" value="RmlC_Cupin_sf"/>
</dbReference>
<dbReference type="Gene3D" id="2.60.120.10">
    <property type="entry name" value="Jelly Rolls"/>
    <property type="match status" value="1"/>
</dbReference>
<dbReference type="Pfam" id="PF20510">
    <property type="entry name" value="HgmA_N"/>
    <property type="match status" value="1"/>
</dbReference>
<sequence length="385" mass="44458">MAHYYTLGKIPHKRHTQFRKPDGSLYSEQLFSTEGFSDDYSLLYHCHPPTQIIRTEPQVDVSPRIAEEKMLQHRSFEGFRIKPAKDFLESRVPVLVNNDCHIVLAAPQQGMWDYFYKNTDADELIFIHEGSGIVHTQYGELPFGYGDYIILPRGTIYQVSFNDENNRLFIVESFTPLRFPKRYMSRFGQLMEHAPYCERDIRPPQDLQTLDEKGDFMIKAKKKGMLYGLHYGTHPFDVVGWDGCCYPYIFSIHDFEPITGRVHQPPPVHQTFETSAFVVCSFVPRLFDYHPLAIPAPYNHSNIDSDEVIYYVDGDFMSRKHVTRGMITLHPAGIPHGPHPGAVEKSIGARETKELAVMVDTFRPLMLTQQALDIENDNYVMSWAE</sequence>
<evidence type="ECO:0000313" key="8">
    <source>
        <dbReference type="EMBL" id="WQD37971.1"/>
    </source>
</evidence>
<dbReference type="InterPro" id="IPR005708">
    <property type="entry name" value="Homogentis_dOase"/>
</dbReference>
<keyword evidence="5" id="KW-0560">Oxidoreductase</keyword>
<dbReference type="PANTHER" id="PTHR11056">
    <property type="entry name" value="HOMOGENTISATE 1,2-DIOXYGENASE"/>
    <property type="match status" value="1"/>
</dbReference>
<organism evidence="8 9">
    <name type="scientific">Niabella yanshanensis</name>
    <dbReference type="NCBI Taxonomy" id="577386"/>
    <lineage>
        <taxon>Bacteria</taxon>
        <taxon>Pseudomonadati</taxon>
        <taxon>Bacteroidota</taxon>
        <taxon>Chitinophagia</taxon>
        <taxon>Chitinophagales</taxon>
        <taxon>Chitinophagaceae</taxon>
        <taxon>Niabella</taxon>
    </lineage>
</organism>
<name>A0ABZ0W445_9BACT</name>
<keyword evidence="4" id="KW-0223">Dioxygenase</keyword>
<dbReference type="SUPFAM" id="SSF51182">
    <property type="entry name" value="RmlC-like cupins"/>
    <property type="match status" value="1"/>
</dbReference>
<keyword evidence="6" id="KW-0408">Iron</keyword>
<comment type="similarity">
    <text evidence="2">Belongs to the homogentisate dioxygenase family.</text>
</comment>
<comment type="cofactor">
    <cofactor evidence="1">
        <name>Fe cation</name>
        <dbReference type="ChEBI" id="CHEBI:24875"/>
    </cofactor>
</comment>
<proteinExistence type="inferred from homology"/>
<evidence type="ECO:0000313" key="9">
    <source>
        <dbReference type="Proteomes" id="UP001325680"/>
    </source>
</evidence>
<evidence type="ECO:0000256" key="6">
    <source>
        <dbReference type="ARBA" id="ARBA00023004"/>
    </source>
</evidence>
<gene>
    <name evidence="8" type="ORF">U0035_20090</name>
</gene>
<dbReference type="Proteomes" id="UP001325680">
    <property type="component" value="Chromosome"/>
</dbReference>
<keyword evidence="9" id="KW-1185">Reference proteome</keyword>
<reference evidence="8 9" key="1">
    <citation type="submission" date="2023-12" db="EMBL/GenBank/DDBJ databases">
        <title>Genome sequencing and assembly of bacterial species from a model synthetic community.</title>
        <authorList>
            <person name="Hogle S.L."/>
        </authorList>
    </citation>
    <scope>NUCLEOTIDE SEQUENCE [LARGE SCALE GENOMIC DNA]</scope>
    <source>
        <strain evidence="8 9">HAMBI_3031</strain>
    </source>
</reference>
<dbReference type="InterPro" id="IPR014710">
    <property type="entry name" value="RmlC-like_jellyroll"/>
</dbReference>
<evidence type="ECO:0000256" key="3">
    <source>
        <dbReference type="ARBA" id="ARBA00022723"/>
    </source>
</evidence>
<evidence type="ECO:0000259" key="7">
    <source>
        <dbReference type="Pfam" id="PF20510"/>
    </source>
</evidence>
<evidence type="ECO:0000256" key="1">
    <source>
        <dbReference type="ARBA" id="ARBA00001962"/>
    </source>
</evidence>
<dbReference type="RefSeq" id="WP_114790721.1">
    <property type="nucleotide sequence ID" value="NZ_CP139960.1"/>
</dbReference>
<accession>A0ABZ0W445</accession>
<feature type="domain" description="Homogentisate 1,2-dioxygenase N-terminal" evidence="7">
    <location>
        <begin position="101"/>
        <end position="250"/>
    </location>
</feature>
<evidence type="ECO:0000256" key="2">
    <source>
        <dbReference type="ARBA" id="ARBA00007757"/>
    </source>
</evidence>
<protein>
    <submittedName>
        <fullName evidence="8">Homogentisate 1,2-dioxygenase</fullName>
    </submittedName>
</protein>
<keyword evidence="3" id="KW-0479">Metal-binding</keyword>
<evidence type="ECO:0000256" key="4">
    <source>
        <dbReference type="ARBA" id="ARBA00022964"/>
    </source>
</evidence>
<dbReference type="EMBL" id="CP139960">
    <property type="protein sequence ID" value="WQD37971.1"/>
    <property type="molecule type" value="Genomic_DNA"/>
</dbReference>
<dbReference type="PANTHER" id="PTHR11056:SF0">
    <property type="entry name" value="HOMOGENTISATE 1,2-DIOXYGENASE"/>
    <property type="match status" value="1"/>
</dbReference>
<dbReference type="InterPro" id="IPR046452">
    <property type="entry name" value="HgmA_N"/>
</dbReference>